<evidence type="ECO:0000313" key="2">
    <source>
        <dbReference type="EMBL" id="MBF1415061.1"/>
    </source>
</evidence>
<sequence length="402" mass="45963">MKKTLLLTSFLALSLGVSAQDNHGYGANDAKFKSLAEEVAKLQKHNDMFNVYFNYAASAQVQSDADHKWSTNFENKQLRLEIKGNLTDKLYYRFRHRLNKSNAAKSEDNFAKATDIMMVGYKFSDKFKLEGGKMCQTWGGFEFDENPMYIYEFSDMVGTMDNYMAGVAATIKPVPTQEFVFEVTNSHNEKFGEVYGNGSVAVEGNATSSRPLEASRNPLTYIVNWNGSFFGNKLQTRWSWGLQGEARHKYSRLLFLGQQLNLSKLQIYFDYMGEFDGLDRLGIVSNELSGLVSAPSLANVWMSDVHYNSFVTKLNWQFAPQWNLMLKGMYETASATKVEQFKNYRESYGYVGSVEYYPVKSQDLRVFLAYIGRKVSYTAKSGLDKYNTNRIELGIKYRIKAY</sequence>
<proteinExistence type="predicted"/>
<dbReference type="Pfam" id="PF07396">
    <property type="entry name" value="Porin_O_P"/>
    <property type="match status" value="1"/>
</dbReference>
<dbReference type="InterPro" id="IPR010870">
    <property type="entry name" value="Porin_O/P"/>
</dbReference>
<feature type="signal peptide" evidence="1">
    <location>
        <begin position="1"/>
        <end position="19"/>
    </location>
</feature>
<dbReference type="Proteomes" id="UP000757461">
    <property type="component" value="Unassembled WGS sequence"/>
</dbReference>
<evidence type="ECO:0000256" key="1">
    <source>
        <dbReference type="SAM" id="SignalP"/>
    </source>
</evidence>
<reference evidence="2" key="1">
    <citation type="submission" date="2020-04" db="EMBL/GenBank/DDBJ databases">
        <title>Deep metagenomics examines the oral microbiome during advanced dental caries in children, revealing novel taxa and co-occurrences with host molecules.</title>
        <authorList>
            <person name="Baker J.L."/>
            <person name="Morton J.T."/>
            <person name="Dinis M."/>
            <person name="Alvarez R."/>
            <person name="Tran N.C."/>
            <person name="Knight R."/>
            <person name="Edlund A."/>
        </authorList>
    </citation>
    <scope>NUCLEOTIDE SEQUENCE</scope>
    <source>
        <strain evidence="2">JCVI_25_bin.9</strain>
    </source>
</reference>
<dbReference type="SUPFAM" id="SSF56935">
    <property type="entry name" value="Porins"/>
    <property type="match status" value="1"/>
</dbReference>
<comment type="caution">
    <text evidence="2">The sequence shown here is derived from an EMBL/GenBank/DDBJ whole genome shotgun (WGS) entry which is preliminary data.</text>
</comment>
<gene>
    <name evidence="2" type="ORF">HXN33_05715</name>
</gene>
<evidence type="ECO:0000313" key="3">
    <source>
        <dbReference type="Proteomes" id="UP000757461"/>
    </source>
</evidence>
<protein>
    <submittedName>
        <fullName evidence="2">Porin</fullName>
    </submittedName>
</protein>
<keyword evidence="1" id="KW-0732">Signal</keyword>
<dbReference type="EMBL" id="JABZSQ010000087">
    <property type="protein sequence ID" value="MBF1415061.1"/>
    <property type="molecule type" value="Genomic_DNA"/>
</dbReference>
<organism evidence="2 3">
    <name type="scientific">Prevotella histicola</name>
    <dbReference type="NCBI Taxonomy" id="470565"/>
    <lineage>
        <taxon>Bacteria</taxon>
        <taxon>Pseudomonadati</taxon>
        <taxon>Bacteroidota</taxon>
        <taxon>Bacteroidia</taxon>
        <taxon>Bacteroidales</taxon>
        <taxon>Prevotellaceae</taxon>
        <taxon>Prevotella</taxon>
    </lineage>
</organism>
<dbReference type="AlphaFoldDB" id="A0A930HY57"/>
<name>A0A930HY57_9BACT</name>
<dbReference type="RefSeq" id="WP_036869253.1">
    <property type="nucleotide sequence ID" value="NZ_CAUOMI010000012.1"/>
</dbReference>
<feature type="chain" id="PRO_5041190014" evidence="1">
    <location>
        <begin position="20"/>
        <end position="402"/>
    </location>
</feature>
<accession>A0A930HY57</accession>